<dbReference type="Proteomes" id="UP000807306">
    <property type="component" value="Unassembled WGS sequence"/>
</dbReference>
<accession>A0A9P6JWA6</accession>
<feature type="region of interest" description="Disordered" evidence="1">
    <location>
        <begin position="408"/>
        <end position="444"/>
    </location>
</feature>
<keyword evidence="3" id="KW-0732">Signal</keyword>
<sequence>MRGDLLFLSWRTAILFALAINHLAVSASAFSFSYTTPTQCDDVTVNWQGGQPPFTLLVIPPSQTMQNFSIPSSNFNNNAGSFTTQLILGENTRVMFAMSDATGVTAGGISPLLSVGSSTSGATCNTTVRMPDFFFSLNGDLKECMPYTFSQYSGAILPIRVMGFIPSGPFFSSSAPDQSDTYVWKNTYPAGTPISFTVVDSQGRSGGTSNIRTVMASGDTSCKSQSVIFTTSSPTDTASSSSTTNNSSDDRATGIIGAAMIAGIVILILGFVGGCCCLCWKIRRRAVAKASKNKVGAYELLAPNTTAPEGVAELVNNQAVTPFPLHNSTSSQIASSAHSSLAITPYPLPVPVPPIVISPSEKTLYHASRPSASSITPTHSPLSAASSPHSGSLTQVVTPFPLTGIATTTSKPANQLYPDNRPSTSTSSSVSPYATHHAGPSTSSFVSATYRDPFVEAQPQVSLEAQGSPYNPENEHMDLPPEYSEDGPTVLPVQTLSTQTSTTSLQPVRRS</sequence>
<keyword evidence="2" id="KW-1133">Transmembrane helix</keyword>
<feature type="signal peptide" evidence="3">
    <location>
        <begin position="1"/>
        <end position="29"/>
    </location>
</feature>
<proteinExistence type="predicted"/>
<gene>
    <name evidence="4" type="ORF">CPB83DRAFT_841676</name>
</gene>
<feature type="chain" id="PRO_5040124661" evidence="3">
    <location>
        <begin position="30"/>
        <end position="511"/>
    </location>
</feature>
<evidence type="ECO:0000256" key="1">
    <source>
        <dbReference type="SAM" id="MobiDB-lite"/>
    </source>
</evidence>
<evidence type="ECO:0000313" key="5">
    <source>
        <dbReference type="Proteomes" id="UP000807306"/>
    </source>
</evidence>
<feature type="transmembrane region" description="Helical" evidence="2">
    <location>
        <begin position="255"/>
        <end position="280"/>
    </location>
</feature>
<feature type="region of interest" description="Disordered" evidence="1">
    <location>
        <begin position="368"/>
        <end position="392"/>
    </location>
</feature>
<keyword evidence="2" id="KW-0812">Transmembrane</keyword>
<dbReference type="OrthoDB" id="2591431at2759"/>
<dbReference type="EMBL" id="MU157824">
    <property type="protein sequence ID" value="KAF9535396.1"/>
    <property type="molecule type" value="Genomic_DNA"/>
</dbReference>
<keyword evidence="5" id="KW-1185">Reference proteome</keyword>
<comment type="caution">
    <text evidence="4">The sequence shown here is derived from an EMBL/GenBank/DDBJ whole genome shotgun (WGS) entry which is preliminary data.</text>
</comment>
<organism evidence="4 5">
    <name type="scientific">Crepidotus variabilis</name>
    <dbReference type="NCBI Taxonomy" id="179855"/>
    <lineage>
        <taxon>Eukaryota</taxon>
        <taxon>Fungi</taxon>
        <taxon>Dikarya</taxon>
        <taxon>Basidiomycota</taxon>
        <taxon>Agaricomycotina</taxon>
        <taxon>Agaricomycetes</taxon>
        <taxon>Agaricomycetidae</taxon>
        <taxon>Agaricales</taxon>
        <taxon>Agaricineae</taxon>
        <taxon>Crepidotaceae</taxon>
        <taxon>Crepidotus</taxon>
    </lineage>
</organism>
<protein>
    <submittedName>
        <fullName evidence="4">Uncharacterized protein</fullName>
    </submittedName>
</protein>
<feature type="compositionally biased region" description="Low complexity" evidence="1">
    <location>
        <begin position="376"/>
        <end position="392"/>
    </location>
</feature>
<evidence type="ECO:0000256" key="3">
    <source>
        <dbReference type="SAM" id="SignalP"/>
    </source>
</evidence>
<feature type="region of interest" description="Disordered" evidence="1">
    <location>
        <begin position="464"/>
        <end position="511"/>
    </location>
</feature>
<evidence type="ECO:0000313" key="4">
    <source>
        <dbReference type="EMBL" id="KAF9535396.1"/>
    </source>
</evidence>
<name>A0A9P6JWA6_9AGAR</name>
<keyword evidence="2" id="KW-0472">Membrane</keyword>
<evidence type="ECO:0000256" key="2">
    <source>
        <dbReference type="SAM" id="Phobius"/>
    </source>
</evidence>
<dbReference type="AlphaFoldDB" id="A0A9P6JWA6"/>
<reference evidence="4" key="1">
    <citation type="submission" date="2020-11" db="EMBL/GenBank/DDBJ databases">
        <authorList>
            <consortium name="DOE Joint Genome Institute"/>
            <person name="Ahrendt S."/>
            <person name="Riley R."/>
            <person name="Andreopoulos W."/>
            <person name="Labutti K."/>
            <person name="Pangilinan J."/>
            <person name="Ruiz-Duenas F.J."/>
            <person name="Barrasa J.M."/>
            <person name="Sanchez-Garcia M."/>
            <person name="Camarero S."/>
            <person name="Miyauchi S."/>
            <person name="Serrano A."/>
            <person name="Linde D."/>
            <person name="Babiker R."/>
            <person name="Drula E."/>
            <person name="Ayuso-Fernandez I."/>
            <person name="Pacheco R."/>
            <person name="Padilla G."/>
            <person name="Ferreira P."/>
            <person name="Barriuso J."/>
            <person name="Kellner H."/>
            <person name="Castanera R."/>
            <person name="Alfaro M."/>
            <person name="Ramirez L."/>
            <person name="Pisabarro A.G."/>
            <person name="Kuo A."/>
            <person name="Tritt A."/>
            <person name="Lipzen A."/>
            <person name="He G."/>
            <person name="Yan M."/>
            <person name="Ng V."/>
            <person name="Cullen D."/>
            <person name="Martin F."/>
            <person name="Rosso M.-N."/>
            <person name="Henrissat B."/>
            <person name="Hibbett D."/>
            <person name="Martinez A.T."/>
            <person name="Grigoriev I.V."/>
        </authorList>
    </citation>
    <scope>NUCLEOTIDE SEQUENCE</scope>
    <source>
        <strain evidence="4">CBS 506.95</strain>
    </source>
</reference>
<feature type="compositionally biased region" description="Low complexity" evidence="1">
    <location>
        <begin position="494"/>
        <end position="511"/>
    </location>
</feature>